<sequence>MADETPDARSTSTPTAIEWDDPEGEWTTPGKVRKPRLAAHPSLDLHAVVVHLPALPSATSAELLDIRVTKLPTHTCADVSVHLRNRNRLAILKTHHIDLVSHLLSVGSIMLAGRIYAVAPYLAAPPNSCRGVIHGAAPDTTPEELLRDLDCYQADILLARRMGNTNSALITFAGMHIPFSVCYQRLEFRCRPHKPRAHQSTICLQYGHRTCACPENQRLSPTCSTPITEPDEPHSCSPWCLHCQDHHTPCAEICPVRKQRDEACPKAAKKQRLQHRQQWKSLNTSQPPVKTSNPSISKARTSYCLHMPNEGGGQHSRLTQVSPTPVIQPAPRAQPKPAE</sequence>
<protein>
    <submittedName>
        <fullName evidence="1">Uncharacterized protein</fullName>
    </submittedName>
</protein>
<keyword evidence="2" id="KW-1185">Reference proteome</keyword>
<evidence type="ECO:0000313" key="2">
    <source>
        <dbReference type="Proteomes" id="UP000821865"/>
    </source>
</evidence>
<name>A0ACB8CUM3_DERSI</name>
<reference evidence="1" key="1">
    <citation type="submission" date="2020-05" db="EMBL/GenBank/DDBJ databases">
        <title>Large-scale comparative analyses of tick genomes elucidate their genetic diversity and vector capacities.</title>
        <authorList>
            <person name="Jia N."/>
            <person name="Wang J."/>
            <person name="Shi W."/>
            <person name="Du L."/>
            <person name="Sun Y."/>
            <person name="Zhan W."/>
            <person name="Jiang J."/>
            <person name="Wang Q."/>
            <person name="Zhang B."/>
            <person name="Ji P."/>
            <person name="Sakyi L.B."/>
            <person name="Cui X."/>
            <person name="Yuan T."/>
            <person name="Jiang B."/>
            <person name="Yang W."/>
            <person name="Lam T.T.-Y."/>
            <person name="Chang Q."/>
            <person name="Ding S."/>
            <person name="Wang X."/>
            <person name="Zhu J."/>
            <person name="Ruan X."/>
            <person name="Zhao L."/>
            <person name="Wei J."/>
            <person name="Que T."/>
            <person name="Du C."/>
            <person name="Cheng J."/>
            <person name="Dai P."/>
            <person name="Han X."/>
            <person name="Huang E."/>
            <person name="Gao Y."/>
            <person name="Liu J."/>
            <person name="Shao H."/>
            <person name="Ye R."/>
            <person name="Li L."/>
            <person name="Wei W."/>
            <person name="Wang X."/>
            <person name="Wang C."/>
            <person name="Yang T."/>
            <person name="Huo Q."/>
            <person name="Li W."/>
            <person name="Guo W."/>
            <person name="Chen H."/>
            <person name="Zhou L."/>
            <person name="Ni X."/>
            <person name="Tian J."/>
            <person name="Zhou Y."/>
            <person name="Sheng Y."/>
            <person name="Liu T."/>
            <person name="Pan Y."/>
            <person name="Xia L."/>
            <person name="Li J."/>
            <person name="Zhao F."/>
            <person name="Cao W."/>
        </authorList>
    </citation>
    <scope>NUCLEOTIDE SEQUENCE</scope>
    <source>
        <strain evidence="1">Dsil-2018</strain>
    </source>
</reference>
<evidence type="ECO:0000313" key="1">
    <source>
        <dbReference type="EMBL" id="KAH7952885.1"/>
    </source>
</evidence>
<organism evidence="1 2">
    <name type="scientific">Dermacentor silvarum</name>
    <name type="common">Tick</name>
    <dbReference type="NCBI Taxonomy" id="543639"/>
    <lineage>
        <taxon>Eukaryota</taxon>
        <taxon>Metazoa</taxon>
        <taxon>Ecdysozoa</taxon>
        <taxon>Arthropoda</taxon>
        <taxon>Chelicerata</taxon>
        <taxon>Arachnida</taxon>
        <taxon>Acari</taxon>
        <taxon>Parasitiformes</taxon>
        <taxon>Ixodida</taxon>
        <taxon>Ixodoidea</taxon>
        <taxon>Ixodidae</taxon>
        <taxon>Rhipicephalinae</taxon>
        <taxon>Dermacentor</taxon>
    </lineage>
</organism>
<gene>
    <name evidence="1" type="ORF">HPB49_002327</name>
</gene>
<accession>A0ACB8CUM3</accession>
<dbReference type="Proteomes" id="UP000821865">
    <property type="component" value="Chromosome 4"/>
</dbReference>
<dbReference type="EMBL" id="CM023473">
    <property type="protein sequence ID" value="KAH7952885.1"/>
    <property type="molecule type" value="Genomic_DNA"/>
</dbReference>
<proteinExistence type="predicted"/>
<comment type="caution">
    <text evidence="1">The sequence shown here is derived from an EMBL/GenBank/DDBJ whole genome shotgun (WGS) entry which is preliminary data.</text>
</comment>